<reference evidence="3 4" key="2">
    <citation type="submission" date="2018-11" db="EMBL/GenBank/DDBJ databases">
        <authorList>
            <consortium name="Pathogen Informatics"/>
        </authorList>
    </citation>
    <scope>NUCLEOTIDE SEQUENCE [LARGE SCALE GENOMIC DNA]</scope>
</reference>
<evidence type="ECO:0000313" key="4">
    <source>
        <dbReference type="Proteomes" id="UP000050794"/>
    </source>
</evidence>
<keyword evidence="1" id="KW-1133">Transmembrane helix</keyword>
<proteinExistence type="predicted"/>
<dbReference type="PANTHER" id="PTHR34721">
    <property type="entry name" value="PROTEIN CBG09734"/>
    <property type="match status" value="1"/>
</dbReference>
<feature type="signal peptide" evidence="2">
    <location>
        <begin position="1"/>
        <end position="24"/>
    </location>
</feature>
<keyword evidence="2" id="KW-0732">Signal</keyword>
<evidence type="ECO:0000313" key="3">
    <source>
        <dbReference type="EMBL" id="VDM45830.1"/>
    </source>
</evidence>
<keyword evidence="1" id="KW-0472">Membrane</keyword>
<dbReference type="PANTHER" id="PTHR34721:SF3">
    <property type="entry name" value="ACTIVIN_RECP DOMAIN-CONTAINING PROTEIN-RELATED"/>
    <property type="match status" value="1"/>
</dbReference>
<organism evidence="4 5">
    <name type="scientific">Toxocara canis</name>
    <name type="common">Canine roundworm</name>
    <dbReference type="NCBI Taxonomy" id="6265"/>
    <lineage>
        <taxon>Eukaryota</taxon>
        <taxon>Metazoa</taxon>
        <taxon>Ecdysozoa</taxon>
        <taxon>Nematoda</taxon>
        <taxon>Chromadorea</taxon>
        <taxon>Rhabditida</taxon>
        <taxon>Spirurina</taxon>
        <taxon>Ascaridomorpha</taxon>
        <taxon>Ascaridoidea</taxon>
        <taxon>Toxocaridae</taxon>
        <taxon>Toxocara</taxon>
    </lineage>
</organism>
<feature type="transmembrane region" description="Helical" evidence="1">
    <location>
        <begin position="184"/>
        <end position="210"/>
    </location>
</feature>
<evidence type="ECO:0000256" key="1">
    <source>
        <dbReference type="SAM" id="Phobius"/>
    </source>
</evidence>
<reference evidence="5" key="1">
    <citation type="submission" date="2016-06" db="UniProtKB">
        <authorList>
            <consortium name="WormBaseParasite"/>
        </authorList>
    </citation>
    <scope>IDENTIFICATION</scope>
</reference>
<dbReference type="WBParaSite" id="TCNE_0001450901-mRNA-1">
    <property type="protein sequence ID" value="TCNE_0001450901-mRNA-1"/>
    <property type="gene ID" value="TCNE_0001450901"/>
</dbReference>
<keyword evidence="4" id="KW-1185">Reference proteome</keyword>
<evidence type="ECO:0000256" key="2">
    <source>
        <dbReference type="SAM" id="SignalP"/>
    </source>
</evidence>
<protein>
    <submittedName>
        <fullName evidence="5">Activin_recp domain-containing protein</fullName>
    </submittedName>
</protein>
<feature type="chain" id="PRO_5044553563" evidence="2">
    <location>
        <begin position="25"/>
        <end position="396"/>
    </location>
</feature>
<sequence length="396" mass="44278">MGVYRSFAYKLTILVILLVPPLDALLCHANKVQAKLYEDCGPDGYCFFLDLSATGNKVGYYRGCDQLLFCEMLAEANSTIAALEEVKFISKQAILNSAVSYEYCAAEAPYVGDDGAERRGSLCCCSTDYCNKDAHDEMDVEVDEITNMEQLQGGTAADYDALVDIAKRIRLPGIERFEMKISIILCYCAIGISALLTIAIIFQWLLFVVITLPSSNEISCHSNREDTAQEEDCGPDGYCFFKDLSDDDDVLYQRGCDHAFLCEVRRLIIQSNVSQPSWKFSMSTRAIKVEFEWCVDDVPFETSNGEQDTAVFCCCNTNFCNRDEPDERDQPYHKVEKLISGTRQDYEELEKLAKQLGIIKSDSTVINDNSTVIKNDSTVIKNDTTVTTNDSAVVGR</sequence>
<name>A0A183V189_TOXCA</name>
<dbReference type="Proteomes" id="UP000050794">
    <property type="component" value="Unassembled WGS sequence"/>
</dbReference>
<keyword evidence="1" id="KW-0812">Transmembrane</keyword>
<evidence type="ECO:0000313" key="5">
    <source>
        <dbReference type="WBParaSite" id="TCNE_0001450901-mRNA-1"/>
    </source>
</evidence>
<dbReference type="AlphaFoldDB" id="A0A183V189"/>
<dbReference type="EMBL" id="UYWY01022292">
    <property type="protein sequence ID" value="VDM45830.1"/>
    <property type="molecule type" value="Genomic_DNA"/>
</dbReference>
<gene>
    <name evidence="3" type="ORF">TCNE_LOCUS14509</name>
</gene>
<accession>A0A183V189</accession>